<gene>
    <name evidence="2" type="ORF">QOZ94_004050</name>
</gene>
<name>A0ABU0LJC6_XANAG</name>
<feature type="coiled-coil region" evidence="1">
    <location>
        <begin position="200"/>
        <end position="250"/>
    </location>
</feature>
<comment type="caution">
    <text evidence="2">The sequence shown here is derived from an EMBL/GenBank/DDBJ whole genome shotgun (WGS) entry which is preliminary data.</text>
</comment>
<evidence type="ECO:0008006" key="4">
    <source>
        <dbReference type="Google" id="ProtNLM"/>
    </source>
</evidence>
<accession>A0ABU0LJC6</accession>
<organism evidence="2 3">
    <name type="scientific">Xanthobacter agilis</name>
    <dbReference type="NCBI Taxonomy" id="47492"/>
    <lineage>
        <taxon>Bacteria</taxon>
        <taxon>Pseudomonadati</taxon>
        <taxon>Pseudomonadota</taxon>
        <taxon>Alphaproteobacteria</taxon>
        <taxon>Hyphomicrobiales</taxon>
        <taxon>Xanthobacteraceae</taxon>
        <taxon>Xanthobacter</taxon>
    </lineage>
</organism>
<keyword evidence="1" id="KW-0175">Coiled coil</keyword>
<proteinExistence type="predicted"/>
<dbReference type="EMBL" id="JAUSVY010000015">
    <property type="protein sequence ID" value="MDQ0507229.1"/>
    <property type="molecule type" value="Genomic_DNA"/>
</dbReference>
<evidence type="ECO:0000313" key="2">
    <source>
        <dbReference type="EMBL" id="MDQ0507229.1"/>
    </source>
</evidence>
<reference evidence="2 3" key="1">
    <citation type="submission" date="2023-07" db="EMBL/GenBank/DDBJ databases">
        <title>Genomic Encyclopedia of Type Strains, Phase IV (KMG-IV): sequencing the most valuable type-strain genomes for metagenomic binning, comparative biology and taxonomic classification.</title>
        <authorList>
            <person name="Goeker M."/>
        </authorList>
    </citation>
    <scope>NUCLEOTIDE SEQUENCE [LARGE SCALE GENOMIC DNA]</scope>
    <source>
        <strain evidence="2 3">DSM 3770</strain>
    </source>
</reference>
<evidence type="ECO:0000313" key="3">
    <source>
        <dbReference type="Proteomes" id="UP001241747"/>
    </source>
</evidence>
<keyword evidence="3" id="KW-1185">Reference proteome</keyword>
<evidence type="ECO:0000256" key="1">
    <source>
        <dbReference type="SAM" id="Coils"/>
    </source>
</evidence>
<dbReference type="Proteomes" id="UP001241747">
    <property type="component" value="Unassembled WGS sequence"/>
</dbReference>
<protein>
    <recommendedName>
        <fullName evidence="4">TolA protein</fullName>
    </recommendedName>
</protein>
<dbReference type="RefSeq" id="WP_237347023.1">
    <property type="nucleotide sequence ID" value="NZ_JABWGX010000026.1"/>
</dbReference>
<sequence length="434" mass="47202">MNDLERIATLAALQVRLAPRPDRRPNLPSPRIMDALGGVCRAILLVAAMPSALTPSQKELDNVAARKRLERDDTGDRDCVLQLLLFETAYADPLATDAQLSGLARDIRRRFRAVLVSAANANDPAVQDGLRQFSPILARISRLQGAGVALPASLFKLLDIPEGEGFAVFARGWIGSERIAPIERQLTALEDEAAQPLRAAKIAEEARLAQELAAQRAQNEQEAARKRAELERAEAEQARARAERARKDRIESLQSAIARANEDLESEYTIARISRDRPPYSRDRQASIDRILARRAQLEAKLRELQGVSADPPAPMPVIAAAPATTEQPAAGSCRIGAPCPVIELTLFCRTRQQLNAVLSQRPGRDRKQVLSTLTASGDCRQVRAGEAFSWADPIIVIQPQGEEAAELAPGTLADGSSGFLLKDGILPRTDAAR</sequence>